<dbReference type="AlphaFoldDB" id="A0A8B7NJN1"/>
<dbReference type="GeneID" id="108670884"/>
<keyword evidence="1" id="KW-0732">Signal</keyword>
<feature type="signal peptide" evidence="1">
    <location>
        <begin position="1"/>
        <end position="25"/>
    </location>
</feature>
<protein>
    <submittedName>
        <fullName evidence="3">Allatostatin</fullName>
    </submittedName>
</protein>
<feature type="chain" id="PRO_5034058145" evidence="1">
    <location>
        <begin position="26"/>
        <end position="110"/>
    </location>
</feature>
<dbReference type="RefSeq" id="XP_018013863.1">
    <property type="nucleotide sequence ID" value="XM_018158374.1"/>
</dbReference>
<name>A0A8B7NJN1_HYAAZ</name>
<keyword evidence="2" id="KW-1185">Reference proteome</keyword>
<organism evidence="2 3">
    <name type="scientific">Hyalella azteca</name>
    <name type="common">Amphipod</name>
    <dbReference type="NCBI Taxonomy" id="294128"/>
    <lineage>
        <taxon>Eukaryota</taxon>
        <taxon>Metazoa</taxon>
        <taxon>Ecdysozoa</taxon>
        <taxon>Arthropoda</taxon>
        <taxon>Crustacea</taxon>
        <taxon>Multicrustacea</taxon>
        <taxon>Malacostraca</taxon>
        <taxon>Eumalacostraca</taxon>
        <taxon>Peracarida</taxon>
        <taxon>Amphipoda</taxon>
        <taxon>Senticaudata</taxon>
        <taxon>Talitrida</taxon>
        <taxon>Talitroidea</taxon>
        <taxon>Hyalellidae</taxon>
        <taxon>Hyalella</taxon>
    </lineage>
</organism>
<evidence type="ECO:0000313" key="2">
    <source>
        <dbReference type="Proteomes" id="UP000694843"/>
    </source>
</evidence>
<dbReference type="KEGG" id="hazt:108670884"/>
<accession>A0A8B7NJN1</accession>
<evidence type="ECO:0000313" key="3">
    <source>
        <dbReference type="RefSeq" id="XP_018013863.1"/>
    </source>
</evidence>
<gene>
    <name evidence="3" type="primary">LOC108670884</name>
</gene>
<reference evidence="3" key="1">
    <citation type="submission" date="2025-08" db="UniProtKB">
        <authorList>
            <consortium name="RefSeq"/>
        </authorList>
    </citation>
    <scope>IDENTIFICATION</scope>
    <source>
        <tissue evidence="3">Whole organism</tissue>
    </source>
</reference>
<evidence type="ECO:0000256" key="1">
    <source>
        <dbReference type="SAM" id="SignalP"/>
    </source>
</evidence>
<dbReference type="OrthoDB" id="6382390at2759"/>
<sequence length="110" mass="12230">MATSLFSVAALVVTLAAVAPMHTAAHPAVDTELSALKQEMALRQQILSDVAQDLDAAWRDRGLALESRERALQKRTFAPLNGMQDESPTAKRQVRYHQCYFNPISCFSRK</sequence>
<dbReference type="Proteomes" id="UP000694843">
    <property type="component" value="Unplaced"/>
</dbReference>
<proteinExistence type="predicted"/>